<dbReference type="SMART" id="SM01121">
    <property type="entry name" value="Dak1_2"/>
    <property type="match status" value="1"/>
</dbReference>
<dbReference type="InterPro" id="IPR004007">
    <property type="entry name" value="DhaL_dom"/>
</dbReference>
<dbReference type="PANTHER" id="PTHR33434">
    <property type="entry name" value="DEGV DOMAIN-CONTAINING PROTEIN DR_1986-RELATED"/>
    <property type="match status" value="1"/>
</dbReference>
<accession>A0A9D1MN93</accession>
<name>A0A9D1MN93_9FIRM</name>
<sequence length="547" mass="59689">MKILDAATLKEMIIGGYKYLSANKEMVNSLNVFPVPDGDTGTNMSLTIAAAVKELEDLGGKFDMSDVLKCISHGTLRGARGNSGVILSQIMRGLTKALEDVAEINTKAFAKALAAAREMAYNAVTKPKEGTVLTVIRYVAEKAPQLAAKKSDFVEFFAEILKKGDEILEKTPDMLPVLKKAGVVDAGGKGLMCVLTGAYKVLAGETIDEEPVVVDYTAAPVQTAMLSENISEEHDYENIKFAYCTEYFVVNLKKHCTEEDVEKLRDKLMAIGDCVIVIGDISLIKVHVHTNQPNKALGYALQLGELDKVKIENMLQQHRAIVEERERNKKPLGMVAVCAGAGLARIFKDMGVDYVIEGGQTMNPSVEDILVAVEKVNADNVIVLPNNKNIIMAAEKVDELSKKNVCVVPTASVTQGIRAAMAFDSEQDMSVNCTNMSKAFKDLTCGEVTHAVRNTNMDGFSLHEGDIIGLSNSKIVAQSKDISETTEKVVQKLMGDFSETITLYYGSDVKDEDAQKLANDLQAKYPDYDVACYNGGQPHYYYFIAVE</sequence>
<dbReference type="InterPro" id="IPR033470">
    <property type="entry name" value="FakA-like_C"/>
</dbReference>
<dbReference type="Pfam" id="PF02734">
    <property type="entry name" value="Dak2"/>
    <property type="match status" value="1"/>
</dbReference>
<dbReference type="AlphaFoldDB" id="A0A9D1MN93"/>
<evidence type="ECO:0000313" key="3">
    <source>
        <dbReference type="Proteomes" id="UP000824145"/>
    </source>
</evidence>
<dbReference type="Proteomes" id="UP000824145">
    <property type="component" value="Unassembled WGS sequence"/>
</dbReference>
<dbReference type="Gene3D" id="1.25.40.340">
    <property type="match status" value="1"/>
</dbReference>
<dbReference type="InterPro" id="IPR036117">
    <property type="entry name" value="DhaL_dom_sf"/>
</dbReference>
<evidence type="ECO:0000259" key="1">
    <source>
        <dbReference type="PROSITE" id="PS51480"/>
    </source>
</evidence>
<proteinExistence type="predicted"/>
<organism evidence="2 3">
    <name type="scientific">Candidatus Caccalectryoclostridium excrementigallinarum</name>
    <dbReference type="NCBI Taxonomy" id="2840710"/>
    <lineage>
        <taxon>Bacteria</taxon>
        <taxon>Bacillati</taxon>
        <taxon>Bacillota</taxon>
        <taxon>Clostridia</taxon>
        <taxon>Christensenellales</taxon>
        <taxon>Christensenellaceae</taxon>
        <taxon>Christensenellaceae incertae sedis</taxon>
        <taxon>Candidatus Caccalectryoclostridium</taxon>
    </lineage>
</organism>
<reference evidence="2" key="2">
    <citation type="journal article" date="2021" name="PeerJ">
        <title>Extensive microbial diversity within the chicken gut microbiome revealed by metagenomics and culture.</title>
        <authorList>
            <person name="Gilroy R."/>
            <person name="Ravi A."/>
            <person name="Getino M."/>
            <person name="Pursley I."/>
            <person name="Horton D.L."/>
            <person name="Alikhan N.F."/>
            <person name="Baker D."/>
            <person name="Gharbi K."/>
            <person name="Hall N."/>
            <person name="Watson M."/>
            <person name="Adriaenssens E.M."/>
            <person name="Foster-Nyarko E."/>
            <person name="Jarju S."/>
            <person name="Secka A."/>
            <person name="Antonio M."/>
            <person name="Oren A."/>
            <person name="Chaudhuri R.R."/>
            <person name="La Ragione R."/>
            <person name="Hildebrand F."/>
            <person name="Pallen M.J."/>
        </authorList>
    </citation>
    <scope>NUCLEOTIDE SEQUENCE</scope>
    <source>
        <strain evidence="2">9366</strain>
    </source>
</reference>
<dbReference type="InterPro" id="IPR050270">
    <property type="entry name" value="DegV_domain_contain"/>
</dbReference>
<dbReference type="InterPro" id="IPR019986">
    <property type="entry name" value="YloV-like"/>
</dbReference>
<comment type="caution">
    <text evidence="2">The sequence shown here is derived from an EMBL/GenBank/DDBJ whole genome shotgun (WGS) entry which is preliminary data.</text>
</comment>
<dbReference type="NCBIfam" id="TIGR03599">
    <property type="entry name" value="YloV"/>
    <property type="match status" value="1"/>
</dbReference>
<dbReference type="EMBL" id="DVNJ01000031">
    <property type="protein sequence ID" value="HIU63198.1"/>
    <property type="molecule type" value="Genomic_DNA"/>
</dbReference>
<dbReference type="Pfam" id="PF13684">
    <property type="entry name" value="FakA-like_C"/>
    <property type="match status" value="1"/>
</dbReference>
<dbReference type="Pfam" id="PF21645">
    <property type="entry name" value="FakA-like_M"/>
    <property type="match status" value="1"/>
</dbReference>
<dbReference type="PROSITE" id="PS51480">
    <property type="entry name" value="DHAL"/>
    <property type="match status" value="1"/>
</dbReference>
<dbReference type="InterPro" id="IPR048394">
    <property type="entry name" value="FakA-like_M"/>
</dbReference>
<dbReference type="GO" id="GO:0006071">
    <property type="term" value="P:glycerol metabolic process"/>
    <property type="evidence" value="ECO:0007669"/>
    <property type="project" value="InterPro"/>
</dbReference>
<feature type="domain" description="DhaL" evidence="1">
    <location>
        <begin position="7"/>
        <end position="200"/>
    </location>
</feature>
<dbReference type="SMART" id="SM01120">
    <property type="entry name" value="Dak2"/>
    <property type="match status" value="1"/>
</dbReference>
<dbReference type="PANTHER" id="PTHR33434:SF4">
    <property type="entry name" value="PHOSPHATASE PROTEIN"/>
    <property type="match status" value="1"/>
</dbReference>
<dbReference type="GO" id="GO:0004371">
    <property type="term" value="F:glycerone kinase activity"/>
    <property type="evidence" value="ECO:0007669"/>
    <property type="project" value="InterPro"/>
</dbReference>
<evidence type="ECO:0000313" key="2">
    <source>
        <dbReference type="EMBL" id="HIU63198.1"/>
    </source>
</evidence>
<gene>
    <name evidence="2" type="ORF">IAB07_05485</name>
</gene>
<dbReference type="SUPFAM" id="SSF101473">
    <property type="entry name" value="DhaL-like"/>
    <property type="match status" value="1"/>
</dbReference>
<reference evidence="2" key="1">
    <citation type="submission" date="2020-10" db="EMBL/GenBank/DDBJ databases">
        <authorList>
            <person name="Gilroy R."/>
        </authorList>
    </citation>
    <scope>NUCLEOTIDE SEQUENCE</scope>
    <source>
        <strain evidence="2">9366</strain>
    </source>
</reference>
<protein>
    <submittedName>
        <fullName evidence="2">DAK2 domain-containing protein</fullName>
    </submittedName>
</protein>